<evidence type="ECO:0000313" key="3">
    <source>
        <dbReference type="Proteomes" id="UP000008143"/>
    </source>
</evidence>
<evidence type="ECO:0000256" key="1">
    <source>
        <dbReference type="SAM" id="MobiDB-lite"/>
    </source>
</evidence>
<feature type="transmembrane region" description="Helical" evidence="2">
    <location>
        <begin position="138"/>
        <end position="161"/>
    </location>
</feature>
<feature type="region of interest" description="Disordered" evidence="1">
    <location>
        <begin position="1"/>
        <end position="34"/>
    </location>
</feature>
<accession>A0A8J1JDL1</accession>
<dbReference type="KEGG" id="xtr:116409731"/>
<gene>
    <name evidence="4 5" type="primary">LOC116409731</name>
</gene>
<protein>
    <submittedName>
        <fullName evidence="4">Uncharacterized protein LOC116409731</fullName>
    </submittedName>
</protein>
<evidence type="ECO:0000313" key="5">
    <source>
        <dbReference type="Xenbase" id="XB-GENE-29095707"/>
    </source>
</evidence>
<evidence type="ECO:0000256" key="2">
    <source>
        <dbReference type="SAM" id="Phobius"/>
    </source>
</evidence>
<keyword evidence="2" id="KW-0812">Transmembrane</keyword>
<dbReference type="AlphaFoldDB" id="A0A8J1JDL1"/>
<dbReference type="GeneID" id="116409731"/>
<proteinExistence type="predicted"/>
<dbReference type="AGR" id="Xenbase:XB-GENE-29095707"/>
<name>A0A8J1JDL1_XENTR</name>
<organism evidence="3 4">
    <name type="scientific">Xenopus tropicalis</name>
    <name type="common">Western clawed frog</name>
    <name type="synonym">Silurana tropicalis</name>
    <dbReference type="NCBI Taxonomy" id="8364"/>
    <lineage>
        <taxon>Eukaryota</taxon>
        <taxon>Metazoa</taxon>
        <taxon>Chordata</taxon>
        <taxon>Craniata</taxon>
        <taxon>Vertebrata</taxon>
        <taxon>Euteleostomi</taxon>
        <taxon>Amphibia</taxon>
        <taxon>Batrachia</taxon>
        <taxon>Anura</taxon>
        <taxon>Pipoidea</taxon>
        <taxon>Pipidae</taxon>
        <taxon>Xenopodinae</taxon>
        <taxon>Xenopus</taxon>
        <taxon>Silurana</taxon>
    </lineage>
</organism>
<feature type="region of interest" description="Disordered" evidence="1">
    <location>
        <begin position="76"/>
        <end position="110"/>
    </location>
</feature>
<dbReference type="Xenbase" id="XB-GENE-29095707">
    <property type="gene designation" value="LOC116409731"/>
</dbReference>
<feature type="compositionally biased region" description="Polar residues" evidence="1">
    <location>
        <begin position="1"/>
        <end position="18"/>
    </location>
</feature>
<keyword evidence="3" id="KW-1185">Reference proteome</keyword>
<dbReference type="RefSeq" id="XP_031754726.1">
    <property type="nucleotide sequence ID" value="XM_031898866.1"/>
</dbReference>
<keyword evidence="2" id="KW-0472">Membrane</keyword>
<evidence type="ECO:0000313" key="4">
    <source>
        <dbReference type="RefSeq" id="XP_031754726.1"/>
    </source>
</evidence>
<dbReference type="Proteomes" id="UP000008143">
    <property type="component" value="Chromosome 3"/>
</dbReference>
<keyword evidence="2" id="KW-1133">Transmembrane helix</keyword>
<sequence length="227" mass="25097">MPGENPQNPTETVEISVNRTDDEESTGKETTDYEEDIGGAFEIQGFATTTVPAVTKEALSETKDIQREATTEVSAVISQSTPGENESPTTKVSDVTSTVMPGENPQNPTETVEISVNRTDDEEFAHKFYLILKPIRKAAVVIFLVSASIFALLVVYCIVLLCKLRKTGKDELRMAEEGESPRENITLKETHLAHADYKEENQDGSTHWLQSCFTACTTTLLSFLMKK</sequence>
<reference evidence="4" key="1">
    <citation type="submission" date="2025-08" db="UniProtKB">
        <authorList>
            <consortium name="RefSeq"/>
        </authorList>
    </citation>
    <scope>IDENTIFICATION</scope>
    <source>
        <strain evidence="4">Nigerian</strain>
        <tissue evidence="4">Liver and blood</tissue>
    </source>
</reference>